<comment type="caution">
    <text evidence="2">The sequence shown here is derived from an EMBL/GenBank/DDBJ whole genome shotgun (WGS) entry which is preliminary data.</text>
</comment>
<sequence>MMSGREFIMLNDYEITRVEKTVYPILSLLKLIACSLAVFCAILLLPKFINEVYETRNNLVDDSLKIRVIANSNTAADQQLKSEMVASLTPYFKQIQENEISNAGNEEIYEQLAAFVEKNYAQADVKINIGENLIPPKIAANTFYPQYFYNSIVLTIGDGRGDNWWCSIFPNVCERPSEKEDTKKSEEAEEKEVKFLVWEWIKKLFN</sequence>
<keyword evidence="1" id="KW-0472">Membrane</keyword>
<dbReference type="OrthoDB" id="9793324at2"/>
<accession>A0A3S0KG74</accession>
<dbReference type="InterPro" id="IPR014202">
    <property type="entry name" value="Spore_II_R"/>
</dbReference>
<feature type="transmembrane region" description="Helical" evidence="1">
    <location>
        <begin position="21"/>
        <end position="45"/>
    </location>
</feature>
<dbReference type="EMBL" id="RXNR01000047">
    <property type="protein sequence ID" value="RTQ90679.1"/>
    <property type="molecule type" value="Genomic_DNA"/>
</dbReference>
<gene>
    <name evidence="2" type="ORF">EKG35_14515</name>
</gene>
<dbReference type="AlphaFoldDB" id="A0A3S0KG74"/>
<evidence type="ECO:0000313" key="3">
    <source>
        <dbReference type="Proteomes" id="UP000276349"/>
    </source>
</evidence>
<proteinExistence type="predicted"/>
<protein>
    <submittedName>
        <fullName evidence="2">Stage II sporulation protein R</fullName>
    </submittedName>
</protein>
<keyword evidence="1" id="KW-1133">Transmembrane helix</keyword>
<name>A0A3S0KG74_9BACI</name>
<keyword evidence="1" id="KW-0812">Transmembrane</keyword>
<dbReference type="Pfam" id="PF09551">
    <property type="entry name" value="Spore_II_R"/>
    <property type="match status" value="1"/>
</dbReference>
<organism evidence="2 3">
    <name type="scientific">Lysinibacillus telephonicus</name>
    <dbReference type="NCBI Taxonomy" id="1714840"/>
    <lineage>
        <taxon>Bacteria</taxon>
        <taxon>Bacillati</taxon>
        <taxon>Bacillota</taxon>
        <taxon>Bacilli</taxon>
        <taxon>Bacillales</taxon>
        <taxon>Bacillaceae</taxon>
        <taxon>Lysinibacillus</taxon>
    </lineage>
</organism>
<evidence type="ECO:0000313" key="2">
    <source>
        <dbReference type="EMBL" id="RTQ90679.1"/>
    </source>
</evidence>
<reference evidence="2 3" key="1">
    <citation type="submission" date="2018-12" db="EMBL/GenBank/DDBJ databases">
        <authorList>
            <person name="Yu L."/>
        </authorList>
    </citation>
    <scope>NUCLEOTIDE SEQUENCE [LARGE SCALE GENOMIC DNA]</scope>
    <source>
        <strain evidence="2 3">S5H2222</strain>
    </source>
</reference>
<keyword evidence="3" id="KW-1185">Reference proteome</keyword>
<dbReference type="Proteomes" id="UP000276349">
    <property type="component" value="Unassembled WGS sequence"/>
</dbReference>
<evidence type="ECO:0000256" key="1">
    <source>
        <dbReference type="SAM" id="Phobius"/>
    </source>
</evidence>